<dbReference type="GO" id="GO:0008171">
    <property type="term" value="F:O-methyltransferase activity"/>
    <property type="evidence" value="ECO:0007669"/>
    <property type="project" value="UniProtKB-UniRule"/>
</dbReference>
<dbReference type="InterPro" id="IPR039772">
    <property type="entry name" value="Bin3-like"/>
</dbReference>
<dbReference type="GO" id="GO:0008173">
    <property type="term" value="F:RNA methyltransferase activity"/>
    <property type="evidence" value="ECO:0007669"/>
    <property type="project" value="UniProtKB-UniRule"/>
</dbReference>
<dbReference type="GO" id="GO:0017069">
    <property type="term" value="F:snRNA binding"/>
    <property type="evidence" value="ECO:0007669"/>
    <property type="project" value="TreeGrafter"/>
</dbReference>
<gene>
    <name evidence="9" type="ORF">ACA1_176170</name>
</gene>
<dbReference type="CDD" id="cd02440">
    <property type="entry name" value="AdoMet_MTases"/>
    <property type="match status" value="1"/>
</dbReference>
<dbReference type="OrthoDB" id="10017101at2759"/>
<organism evidence="9 10">
    <name type="scientific">Acanthamoeba castellanii (strain ATCC 30010 / Neff)</name>
    <dbReference type="NCBI Taxonomy" id="1257118"/>
    <lineage>
        <taxon>Eukaryota</taxon>
        <taxon>Amoebozoa</taxon>
        <taxon>Discosea</taxon>
        <taxon>Longamoebia</taxon>
        <taxon>Centramoebida</taxon>
        <taxon>Acanthamoebidae</taxon>
        <taxon>Acanthamoeba</taxon>
    </lineage>
</organism>
<evidence type="ECO:0000256" key="3">
    <source>
        <dbReference type="ARBA" id="ARBA00022679"/>
    </source>
</evidence>
<evidence type="ECO:0000256" key="4">
    <source>
        <dbReference type="ARBA" id="ARBA00022691"/>
    </source>
</evidence>
<dbReference type="PANTHER" id="PTHR12315">
    <property type="entry name" value="BICOID-INTERACTING PROTEIN RELATED"/>
    <property type="match status" value="1"/>
</dbReference>
<dbReference type="Proteomes" id="UP000011083">
    <property type="component" value="Unassembled WGS sequence"/>
</dbReference>
<accession>L8HH82</accession>
<evidence type="ECO:0000256" key="6">
    <source>
        <dbReference type="RuleBase" id="RU367087"/>
    </source>
</evidence>
<dbReference type="Gene3D" id="3.40.50.150">
    <property type="entry name" value="Vaccinia Virus protein VP39"/>
    <property type="match status" value="1"/>
</dbReference>
<keyword evidence="2 6" id="KW-0489">Methyltransferase</keyword>
<dbReference type="PROSITE" id="PS51515">
    <property type="entry name" value="BIN3_SAM"/>
    <property type="match status" value="1"/>
</dbReference>
<reference evidence="9 10" key="1">
    <citation type="journal article" date="2013" name="Genome Biol.">
        <title>Genome of Acanthamoeba castellanii highlights extensive lateral gene transfer and early evolution of tyrosine kinase signaling.</title>
        <authorList>
            <person name="Clarke M."/>
            <person name="Lohan A.J."/>
            <person name="Liu B."/>
            <person name="Lagkouvardos I."/>
            <person name="Roy S."/>
            <person name="Zafar N."/>
            <person name="Bertelli C."/>
            <person name="Schilde C."/>
            <person name="Kianianmomeni A."/>
            <person name="Burglin T.R."/>
            <person name="Frech C."/>
            <person name="Turcotte B."/>
            <person name="Kopec K.O."/>
            <person name="Synnott J.M."/>
            <person name="Choo C."/>
            <person name="Paponov I."/>
            <person name="Finkler A."/>
            <person name="Soon Heng Tan C."/>
            <person name="Hutchins A.P."/>
            <person name="Weinmeier T."/>
            <person name="Rattei T."/>
            <person name="Chu J.S."/>
            <person name="Gimenez G."/>
            <person name="Irimia M."/>
            <person name="Rigden D.J."/>
            <person name="Fitzpatrick D.A."/>
            <person name="Lorenzo-Morales J."/>
            <person name="Bateman A."/>
            <person name="Chiu C.H."/>
            <person name="Tang P."/>
            <person name="Hegemann P."/>
            <person name="Fromm H."/>
            <person name="Raoult D."/>
            <person name="Greub G."/>
            <person name="Miranda-Saavedra D."/>
            <person name="Chen N."/>
            <person name="Nash P."/>
            <person name="Ginger M.L."/>
            <person name="Horn M."/>
            <person name="Schaap P."/>
            <person name="Caler L."/>
            <person name="Loftus B."/>
        </authorList>
    </citation>
    <scope>NUCLEOTIDE SEQUENCE [LARGE SCALE GENOMIC DNA]</scope>
    <source>
        <strain evidence="9 10">Neff</strain>
    </source>
</reference>
<evidence type="ECO:0000256" key="7">
    <source>
        <dbReference type="SAM" id="MobiDB-lite"/>
    </source>
</evidence>
<dbReference type="InterPro" id="IPR010675">
    <property type="entry name" value="Bin3_C"/>
</dbReference>
<dbReference type="GO" id="GO:0032259">
    <property type="term" value="P:methylation"/>
    <property type="evidence" value="ECO:0007669"/>
    <property type="project" value="UniProtKB-KW"/>
</dbReference>
<proteinExistence type="inferred from homology"/>
<keyword evidence="10" id="KW-1185">Reference proteome</keyword>
<evidence type="ECO:0000256" key="2">
    <source>
        <dbReference type="ARBA" id="ARBA00022603"/>
    </source>
</evidence>
<dbReference type="InterPro" id="IPR029063">
    <property type="entry name" value="SAM-dependent_MTases_sf"/>
</dbReference>
<dbReference type="AlphaFoldDB" id="L8HH82"/>
<dbReference type="VEuPathDB" id="AmoebaDB:ACA1_176170"/>
<dbReference type="EMBL" id="KB007811">
    <property type="protein sequence ID" value="ELR24939.1"/>
    <property type="molecule type" value="Genomic_DNA"/>
</dbReference>
<keyword evidence="4 5" id="KW-0949">S-adenosyl-L-methionine</keyword>
<feature type="region of interest" description="Disordered" evidence="7">
    <location>
        <begin position="1"/>
        <end position="117"/>
    </location>
</feature>
<feature type="compositionally biased region" description="Basic and acidic residues" evidence="7">
    <location>
        <begin position="382"/>
        <end position="420"/>
    </location>
</feature>
<evidence type="ECO:0000256" key="5">
    <source>
        <dbReference type="PROSITE-ProRule" id="PRU00848"/>
    </source>
</evidence>
<feature type="domain" description="Bin3-type SAM" evidence="8">
    <location>
        <begin position="143"/>
        <end position="392"/>
    </location>
</feature>
<dbReference type="STRING" id="1257118.L8HH82"/>
<dbReference type="GO" id="GO:0040031">
    <property type="term" value="P:snRNA modification"/>
    <property type="evidence" value="ECO:0007669"/>
    <property type="project" value="TreeGrafter"/>
</dbReference>
<feature type="compositionally biased region" description="Basic and acidic residues" evidence="7">
    <location>
        <begin position="16"/>
        <end position="42"/>
    </location>
</feature>
<feature type="compositionally biased region" description="Basic residues" evidence="7">
    <location>
        <begin position="1"/>
        <end position="10"/>
    </location>
</feature>
<dbReference type="RefSeq" id="XP_004356839.1">
    <property type="nucleotide sequence ID" value="XM_004356786.1"/>
</dbReference>
<evidence type="ECO:0000256" key="1">
    <source>
        <dbReference type="ARBA" id="ARBA00008361"/>
    </source>
</evidence>
<feature type="compositionally biased region" description="Basic and acidic residues" evidence="7">
    <location>
        <begin position="199"/>
        <end position="240"/>
    </location>
</feature>
<dbReference type="SUPFAM" id="SSF53335">
    <property type="entry name" value="S-adenosyl-L-methionine-dependent methyltransferases"/>
    <property type="match status" value="1"/>
</dbReference>
<dbReference type="PANTHER" id="PTHR12315:SF0">
    <property type="entry name" value="7SK SNRNA METHYLPHOSPHATE CAPPING ENZYME"/>
    <property type="match status" value="1"/>
</dbReference>
<evidence type="ECO:0000313" key="9">
    <source>
        <dbReference type="EMBL" id="ELR24939.1"/>
    </source>
</evidence>
<feature type="compositionally biased region" description="Polar residues" evidence="7">
    <location>
        <begin position="96"/>
        <end position="108"/>
    </location>
</feature>
<comment type="similarity">
    <text evidence="1 6">Belongs to the methyltransferase superfamily.</text>
</comment>
<feature type="region of interest" description="Disordered" evidence="7">
    <location>
        <begin position="372"/>
        <end position="428"/>
    </location>
</feature>
<feature type="region of interest" description="Disordered" evidence="7">
    <location>
        <begin position="198"/>
        <end position="259"/>
    </location>
</feature>
<feature type="compositionally biased region" description="Basic and acidic residues" evidence="7">
    <location>
        <begin position="248"/>
        <end position="257"/>
    </location>
</feature>
<dbReference type="EC" id="2.1.1.-" evidence="6"/>
<sequence>MEGKAQRGRGRGGGQRGERGGEAKTKKTASKEVQPRRTRAEDGETFVPPISCNFLTAGPPPIRTAKRKPDAAAASAPGPKKGGSGPPPAKKAKVGTQGQAQAGSNQAKGPTEAGAAPPQKKVFLYGNYDRYYSYRNKGNVFNDARLDCFKKEWFEGKRVLDIGCNMGIVTKLVARNFAPKYILGVDVDEDLIQRAQQGLERDQRRKDKYEEKRKANRIKFDDDGRPEEQSSKDEAPKKEEAMDEEKDQADNQPEKSSKYPYNIAYQTENVIEDDGQHDQKYDVILCLSVTKWIHLNWGDEGIKTLFRKIHDLLNEGGVLILEPQEWKSYMKKAKLTPAHKVNRRAVQLRPEQFRTYLMEELGFKHCEVLRSGTPKEKKQRGQKSEKGEKDQPSAKTKEMETEKEEEGGGKKEEKKSDGFDRGMFLYRK</sequence>
<dbReference type="InterPro" id="IPR024160">
    <property type="entry name" value="BIN3_SAM-bd_dom"/>
</dbReference>
<dbReference type="GeneID" id="14925974"/>
<dbReference type="Pfam" id="PF06859">
    <property type="entry name" value="Bin3"/>
    <property type="match status" value="1"/>
</dbReference>
<protein>
    <recommendedName>
        <fullName evidence="6">RNA methyltransferase</fullName>
        <ecNumber evidence="6">2.1.1.-</ecNumber>
    </recommendedName>
</protein>
<dbReference type="KEGG" id="acan:ACA1_176170"/>
<keyword evidence="3 6" id="KW-0808">Transferase</keyword>
<name>L8HH82_ACACF</name>
<evidence type="ECO:0000313" key="10">
    <source>
        <dbReference type="Proteomes" id="UP000011083"/>
    </source>
</evidence>
<evidence type="ECO:0000259" key="8">
    <source>
        <dbReference type="PROSITE" id="PS51515"/>
    </source>
</evidence>